<protein>
    <recommendedName>
        <fullName evidence="4">Serine protease</fullName>
    </recommendedName>
</protein>
<evidence type="ECO:0000313" key="3">
    <source>
        <dbReference type="Proteomes" id="UP000281726"/>
    </source>
</evidence>
<evidence type="ECO:0008006" key="4">
    <source>
        <dbReference type="Google" id="ProtNLM"/>
    </source>
</evidence>
<dbReference type="OrthoDB" id="4773429at2"/>
<keyword evidence="1" id="KW-0732">Signal</keyword>
<dbReference type="AlphaFoldDB" id="A0A3A9YT11"/>
<evidence type="ECO:0000256" key="1">
    <source>
        <dbReference type="SAM" id="SignalP"/>
    </source>
</evidence>
<dbReference type="SUPFAM" id="SSF50494">
    <property type="entry name" value="Trypsin-like serine proteases"/>
    <property type="match status" value="1"/>
</dbReference>
<dbReference type="InterPro" id="IPR009003">
    <property type="entry name" value="Peptidase_S1_PA"/>
</dbReference>
<reference evidence="2 3" key="1">
    <citation type="journal article" date="2004" name="Syst. Appl. Microbiol.">
        <title>Cryptoendolithic actinomycetes from antarctic sandstone rock samples: Micromonospora endolithica sp. nov. and two isolates related to Micromonospora coerulea Jensen 1932.</title>
        <authorList>
            <person name="Hirsch P."/>
            <person name="Mevs U."/>
            <person name="Kroppenstedt R.M."/>
            <person name="Schumann P."/>
            <person name="Stackebrandt E."/>
        </authorList>
    </citation>
    <scope>NUCLEOTIDE SEQUENCE [LARGE SCALE GENOMIC DNA]</scope>
    <source>
        <strain evidence="2 3">JCM 12677</strain>
    </source>
</reference>
<accession>A0A3A9YT11</accession>
<gene>
    <name evidence="2" type="ORF">D7223_30945</name>
</gene>
<comment type="caution">
    <text evidence="2">The sequence shown here is derived from an EMBL/GenBank/DDBJ whole genome shotgun (WGS) entry which is preliminary data.</text>
</comment>
<evidence type="ECO:0000313" key="2">
    <source>
        <dbReference type="EMBL" id="RKN38427.1"/>
    </source>
</evidence>
<organism evidence="2 3">
    <name type="scientific">Micromonospora endolithica</name>
    <dbReference type="NCBI Taxonomy" id="230091"/>
    <lineage>
        <taxon>Bacteria</taxon>
        <taxon>Bacillati</taxon>
        <taxon>Actinomycetota</taxon>
        <taxon>Actinomycetes</taxon>
        <taxon>Micromonosporales</taxon>
        <taxon>Micromonosporaceae</taxon>
        <taxon>Micromonospora</taxon>
    </lineage>
</organism>
<dbReference type="EMBL" id="RBAK01000021">
    <property type="protein sequence ID" value="RKN38427.1"/>
    <property type="molecule type" value="Genomic_DNA"/>
</dbReference>
<proteinExistence type="predicted"/>
<feature type="signal peptide" evidence="1">
    <location>
        <begin position="1"/>
        <end position="29"/>
    </location>
</feature>
<name>A0A3A9YT11_9ACTN</name>
<feature type="chain" id="PRO_5017266717" description="Serine protease" evidence="1">
    <location>
        <begin position="30"/>
        <end position="300"/>
    </location>
</feature>
<dbReference type="InterPro" id="IPR043504">
    <property type="entry name" value="Peptidase_S1_PA_chymotrypsin"/>
</dbReference>
<dbReference type="Gene3D" id="2.40.10.10">
    <property type="entry name" value="Trypsin-like serine proteases"/>
    <property type="match status" value="2"/>
</dbReference>
<keyword evidence="3" id="KW-1185">Reference proteome</keyword>
<dbReference type="RefSeq" id="WP_120732991.1">
    <property type="nucleotide sequence ID" value="NZ_RBAK01000021.1"/>
</dbReference>
<sequence length="300" mass="30906">MNLRRRTCWAATAVAVLGIVGLAAVPAHADDIEVVDAEVTVPATGTNCEAAFVVKNYGGAPGTVGLISAGHCDTPGHQLISSNADADFEVVGTGYNVIGTTSLPNGAELYSANFFRANWANKSTWVSYDRSNTVNPQVIGGAFVGMPVCRFGGVTPHACGTVQSTNVAPRGAGFAADTFGFLRLNIPCVGGDSGAAVLSADGTQAIGIVSGRRLSDGACIVSQLNRVGPKVGGLELYQPPAPGSLYQVITQINGTWYNLGVPVRRDPSADPNTTPGQCDRFLRAGGVTSKPQVRMGCVPV</sequence>
<dbReference type="Proteomes" id="UP000281726">
    <property type="component" value="Unassembled WGS sequence"/>
</dbReference>